<feature type="compositionally biased region" description="Polar residues" evidence="1">
    <location>
        <begin position="61"/>
        <end position="77"/>
    </location>
</feature>
<dbReference type="InParanoid" id="A0A409X2Q8"/>
<evidence type="ECO:0000313" key="3">
    <source>
        <dbReference type="Proteomes" id="UP000284842"/>
    </source>
</evidence>
<keyword evidence="3" id="KW-1185">Reference proteome</keyword>
<feature type="region of interest" description="Disordered" evidence="1">
    <location>
        <begin position="61"/>
        <end position="93"/>
    </location>
</feature>
<dbReference type="OrthoDB" id="3242721at2759"/>
<comment type="caution">
    <text evidence="2">The sequence shown here is derived from an EMBL/GenBank/DDBJ whole genome shotgun (WGS) entry which is preliminary data.</text>
</comment>
<reference evidence="2 3" key="1">
    <citation type="journal article" date="2018" name="Evol. Lett.">
        <title>Horizontal gene cluster transfer increased hallucinogenic mushroom diversity.</title>
        <authorList>
            <person name="Reynolds H.T."/>
            <person name="Vijayakumar V."/>
            <person name="Gluck-Thaler E."/>
            <person name="Korotkin H.B."/>
            <person name="Matheny P.B."/>
            <person name="Slot J.C."/>
        </authorList>
    </citation>
    <scope>NUCLEOTIDE SEQUENCE [LARGE SCALE GENOMIC DNA]</scope>
    <source>
        <strain evidence="2 3">2629</strain>
    </source>
</reference>
<dbReference type="Proteomes" id="UP000284842">
    <property type="component" value="Unassembled WGS sequence"/>
</dbReference>
<evidence type="ECO:0000256" key="1">
    <source>
        <dbReference type="SAM" id="MobiDB-lite"/>
    </source>
</evidence>
<organism evidence="2 3">
    <name type="scientific">Panaeolus cyanescens</name>
    <dbReference type="NCBI Taxonomy" id="181874"/>
    <lineage>
        <taxon>Eukaryota</taxon>
        <taxon>Fungi</taxon>
        <taxon>Dikarya</taxon>
        <taxon>Basidiomycota</taxon>
        <taxon>Agaricomycotina</taxon>
        <taxon>Agaricomycetes</taxon>
        <taxon>Agaricomycetidae</taxon>
        <taxon>Agaricales</taxon>
        <taxon>Agaricineae</taxon>
        <taxon>Galeropsidaceae</taxon>
        <taxon>Panaeolus</taxon>
    </lineage>
</organism>
<evidence type="ECO:0000313" key="2">
    <source>
        <dbReference type="EMBL" id="PPQ85030.1"/>
    </source>
</evidence>
<protein>
    <submittedName>
        <fullName evidence="2">Uncharacterized protein</fullName>
    </submittedName>
</protein>
<dbReference type="AlphaFoldDB" id="A0A409X2Q8"/>
<sequence length="198" mass="21050">MNNTHTDTSLLHSSQNLPNEALEEFLSILKPTFLTMPKSYNFSAGFDRASARVSPLRHLTGSFSPAPSSPGVHQSELSMDGRKSAAPSPVVDRSNCTTPIRGTWFSTAILSSPVSRMQTRNPFVRNLDARSPVGVPRKISASPLPVMGMGSLPIPTTMGGDNDSDSHMMPLSLGAPPSPAAIPLPVPSPDEMSMLEAV</sequence>
<accession>A0A409X2Q8</accession>
<name>A0A409X2Q8_9AGAR</name>
<gene>
    <name evidence="2" type="ORF">CVT24_010387</name>
</gene>
<dbReference type="EMBL" id="NHTK01004776">
    <property type="protein sequence ID" value="PPQ85030.1"/>
    <property type="molecule type" value="Genomic_DNA"/>
</dbReference>
<proteinExistence type="predicted"/>